<dbReference type="EMBL" id="JAHUVW010000001">
    <property type="protein sequence ID" value="MBV7672779.1"/>
    <property type="molecule type" value="Genomic_DNA"/>
</dbReference>
<dbReference type="RefSeq" id="WP_228871722.1">
    <property type="nucleotide sequence ID" value="NZ_JAHUVW010000001.1"/>
</dbReference>
<organism evidence="1 2">
    <name type="scientific">Streptomyces halstedii</name>
    <dbReference type="NCBI Taxonomy" id="1944"/>
    <lineage>
        <taxon>Bacteria</taxon>
        <taxon>Bacillati</taxon>
        <taxon>Actinomycetota</taxon>
        <taxon>Actinomycetes</taxon>
        <taxon>Kitasatosporales</taxon>
        <taxon>Streptomycetaceae</taxon>
        <taxon>Streptomyces</taxon>
    </lineage>
</organism>
<proteinExistence type="predicted"/>
<dbReference type="Proteomes" id="UP000735541">
    <property type="component" value="Unassembled WGS sequence"/>
</dbReference>
<dbReference type="SUPFAM" id="SSF47336">
    <property type="entry name" value="ACP-like"/>
    <property type="match status" value="1"/>
</dbReference>
<gene>
    <name evidence="1" type="ORF">STHAL_25370</name>
</gene>
<dbReference type="InterPro" id="IPR036736">
    <property type="entry name" value="ACP-like_sf"/>
</dbReference>
<comment type="caution">
    <text evidence="1">The sequence shown here is derived from an EMBL/GenBank/DDBJ whole genome shotgun (WGS) entry which is preliminary data.</text>
</comment>
<name>A0ABS6TXG0_STRHA</name>
<sequence>MIGVPPAAARTDVSLTRQRAALPEADRDGVILREVRNVAAAVLGHRSGEVSDPHALFPGLGFGSLGAVESVSISSNWPLWSRHWSRASIT</sequence>
<protein>
    <submittedName>
        <fullName evidence="1">Acyl carrier protein</fullName>
    </submittedName>
</protein>
<keyword evidence="2" id="KW-1185">Reference proteome</keyword>
<evidence type="ECO:0000313" key="2">
    <source>
        <dbReference type="Proteomes" id="UP000735541"/>
    </source>
</evidence>
<accession>A0ABS6TXG0</accession>
<reference evidence="1 2" key="1">
    <citation type="submission" date="2021-07" db="EMBL/GenBank/DDBJ databases">
        <title>Sequencing Streptomyces halstedii LGO-A4 genome an citrus endophytic actinomycete.</title>
        <authorList>
            <person name="Samborskyy M."/>
            <person name="Scott N."/>
            <person name="Deglau R."/>
            <person name="Dickens S."/>
            <person name="Oliveira L.G."/>
        </authorList>
    </citation>
    <scope>NUCLEOTIDE SEQUENCE [LARGE SCALE GENOMIC DNA]</scope>
    <source>
        <strain evidence="1 2">LGO-A4</strain>
    </source>
</reference>
<dbReference type="Gene3D" id="1.10.1200.10">
    <property type="entry name" value="ACP-like"/>
    <property type="match status" value="1"/>
</dbReference>
<evidence type="ECO:0000313" key="1">
    <source>
        <dbReference type="EMBL" id="MBV7672779.1"/>
    </source>
</evidence>